<evidence type="ECO:0000313" key="2">
    <source>
        <dbReference type="EMBL" id="EMI21491.1"/>
    </source>
</evidence>
<evidence type="ECO:0000313" key="3">
    <source>
        <dbReference type="Proteomes" id="UP000011991"/>
    </source>
</evidence>
<protein>
    <submittedName>
        <fullName evidence="2">Type II secretion system protein E</fullName>
    </submittedName>
</protein>
<gene>
    <name evidence="2" type="ORF">RMSM_01585</name>
</gene>
<feature type="non-terminal residue" evidence="2">
    <location>
        <position position="110"/>
    </location>
</feature>
<accession>M5RQK3</accession>
<dbReference type="EMBL" id="ANOG01000242">
    <property type="protein sequence ID" value="EMI21491.1"/>
    <property type="molecule type" value="Genomic_DNA"/>
</dbReference>
<proteinExistence type="predicted"/>
<dbReference type="Gene3D" id="3.30.300.160">
    <property type="entry name" value="Type II secretion system, protein E, N-terminal domain"/>
    <property type="match status" value="1"/>
</dbReference>
<dbReference type="Proteomes" id="UP000011991">
    <property type="component" value="Unassembled WGS sequence"/>
</dbReference>
<evidence type="ECO:0000259" key="1">
    <source>
        <dbReference type="Pfam" id="PF05157"/>
    </source>
</evidence>
<dbReference type="SUPFAM" id="SSF160246">
    <property type="entry name" value="EspE N-terminal domain-like"/>
    <property type="match status" value="1"/>
</dbReference>
<organism evidence="2 3">
    <name type="scientific">Rhodopirellula maiorica SM1</name>
    <dbReference type="NCBI Taxonomy" id="1265738"/>
    <lineage>
        <taxon>Bacteria</taxon>
        <taxon>Pseudomonadati</taxon>
        <taxon>Planctomycetota</taxon>
        <taxon>Planctomycetia</taxon>
        <taxon>Pirellulales</taxon>
        <taxon>Pirellulaceae</taxon>
        <taxon>Novipirellula</taxon>
    </lineage>
</organism>
<comment type="caution">
    <text evidence="2">The sequence shown here is derived from an EMBL/GenBank/DDBJ whole genome shotgun (WGS) entry which is preliminary data.</text>
</comment>
<dbReference type="AlphaFoldDB" id="M5RQK3"/>
<dbReference type="InterPro" id="IPR007831">
    <property type="entry name" value="T2SS_GspE_N"/>
</dbReference>
<keyword evidence="3" id="KW-1185">Reference proteome</keyword>
<name>M5RQK3_9BACT</name>
<reference evidence="2 3" key="1">
    <citation type="journal article" date="2013" name="Mar. Genomics">
        <title>Expression of sulfatases in Rhodopirellula baltica and the diversity of sulfatases in the genus Rhodopirellula.</title>
        <authorList>
            <person name="Wegner C.E."/>
            <person name="Richter-Heitmann T."/>
            <person name="Klindworth A."/>
            <person name="Klockow C."/>
            <person name="Richter M."/>
            <person name="Achstetter T."/>
            <person name="Glockner F.O."/>
            <person name="Harder J."/>
        </authorList>
    </citation>
    <scope>NUCLEOTIDE SEQUENCE [LARGE SCALE GENOMIC DNA]</scope>
    <source>
        <strain evidence="2 3">SM1</strain>
    </source>
</reference>
<dbReference type="Pfam" id="PF05157">
    <property type="entry name" value="MshEN"/>
    <property type="match status" value="1"/>
</dbReference>
<feature type="domain" description="Type II secretion system protein GspE N-terminal" evidence="1">
    <location>
        <begin position="55"/>
        <end position="109"/>
    </location>
</feature>
<sequence>MRRLGDVLIEQHVISAESLDAAFASKPHGVLLGDWLVSQKLLSTIQLGRALAEQFAVPYIDIDATAVDAQIARLLPEDFARTRQSGAIKVEDRQLILAMVAPDDIETIAE</sequence>
<dbReference type="InterPro" id="IPR037257">
    <property type="entry name" value="T2SS_E_N_sf"/>
</dbReference>